<dbReference type="InterPro" id="IPR006342">
    <property type="entry name" value="FkbM_mtfrase"/>
</dbReference>
<accession>A0AB34IV59</accession>
<dbReference type="PANTHER" id="PTHR34203">
    <property type="entry name" value="METHYLTRANSFERASE, FKBM FAMILY PROTEIN"/>
    <property type="match status" value="1"/>
</dbReference>
<comment type="caution">
    <text evidence="2">The sequence shown here is derived from an EMBL/GenBank/DDBJ whole genome shotgun (WGS) entry which is preliminary data.</text>
</comment>
<protein>
    <recommendedName>
        <fullName evidence="1">Methyltransferase FkbM domain-containing protein</fullName>
    </recommendedName>
</protein>
<dbReference type="InterPro" id="IPR029063">
    <property type="entry name" value="SAM-dependent_MTases_sf"/>
</dbReference>
<dbReference type="SUPFAM" id="SSF53335">
    <property type="entry name" value="S-adenosyl-L-methionine-dependent methyltransferases"/>
    <property type="match status" value="1"/>
</dbReference>
<dbReference type="Proteomes" id="UP001515480">
    <property type="component" value="Unassembled WGS sequence"/>
</dbReference>
<dbReference type="PANTHER" id="PTHR34203:SF15">
    <property type="entry name" value="SLL1173 PROTEIN"/>
    <property type="match status" value="1"/>
</dbReference>
<reference evidence="2 3" key="1">
    <citation type="journal article" date="2024" name="Science">
        <title>Giant polyketide synthase enzymes in the biosynthesis of giant marine polyether toxins.</title>
        <authorList>
            <person name="Fallon T.R."/>
            <person name="Shende V.V."/>
            <person name="Wierzbicki I.H."/>
            <person name="Pendleton A.L."/>
            <person name="Watervoot N.F."/>
            <person name="Auber R.P."/>
            <person name="Gonzalez D.J."/>
            <person name="Wisecaver J.H."/>
            <person name="Moore B.S."/>
        </authorList>
    </citation>
    <scope>NUCLEOTIDE SEQUENCE [LARGE SCALE GENOMIC DNA]</scope>
    <source>
        <strain evidence="2 3">12B1</strain>
    </source>
</reference>
<dbReference type="Pfam" id="PF05050">
    <property type="entry name" value="Methyltransf_21"/>
    <property type="match status" value="1"/>
</dbReference>
<dbReference type="EMBL" id="JBGBPQ010000018">
    <property type="protein sequence ID" value="KAL1507494.1"/>
    <property type="molecule type" value="Genomic_DNA"/>
</dbReference>
<name>A0AB34IV59_PRYPA</name>
<evidence type="ECO:0000313" key="3">
    <source>
        <dbReference type="Proteomes" id="UP001515480"/>
    </source>
</evidence>
<organism evidence="2 3">
    <name type="scientific">Prymnesium parvum</name>
    <name type="common">Toxic golden alga</name>
    <dbReference type="NCBI Taxonomy" id="97485"/>
    <lineage>
        <taxon>Eukaryota</taxon>
        <taxon>Haptista</taxon>
        <taxon>Haptophyta</taxon>
        <taxon>Prymnesiophyceae</taxon>
        <taxon>Prymnesiales</taxon>
        <taxon>Prymnesiaceae</taxon>
        <taxon>Prymnesium</taxon>
    </lineage>
</organism>
<proteinExistence type="predicted"/>
<keyword evidence="3" id="KW-1185">Reference proteome</keyword>
<dbReference type="Gene3D" id="3.40.50.150">
    <property type="entry name" value="Vaccinia Virus protein VP39"/>
    <property type="match status" value="1"/>
</dbReference>
<sequence>MGCSPEAVEVARHSNCPHDRWQDVVAPLLAAPLGAPAGEAVLVNVGANKGFNLVEFAQRYSSSNLSSTRWHQLMMHEASPPCSLQCCGVCIVCRRPPIAQRAAAASLRLLAFELQPSNERLLRQLAALSGAPIEVHGVAVSNYSGTVYTRDSGRPGYESVSAQTAPSRRAIARRTTRLDDFFLAARLPRAQLVSIDTEGWDGLVLLGMERLLRERRVDVVEFEYMRAWKRVLGERALQRTLEYMEGVGYTCFWQGNRGKLAQASGECWTEEFHTRVSHRWSNLVCAHRPDVLAAFRSLQ</sequence>
<dbReference type="AlphaFoldDB" id="A0AB34IV59"/>
<dbReference type="InterPro" id="IPR052514">
    <property type="entry name" value="SAM-dependent_MTase"/>
</dbReference>
<gene>
    <name evidence="2" type="ORF">AB1Y20_008330</name>
</gene>
<feature type="domain" description="Methyltransferase FkbM" evidence="1">
    <location>
        <begin position="106"/>
        <end position="249"/>
    </location>
</feature>
<evidence type="ECO:0000313" key="2">
    <source>
        <dbReference type="EMBL" id="KAL1507494.1"/>
    </source>
</evidence>
<evidence type="ECO:0000259" key="1">
    <source>
        <dbReference type="Pfam" id="PF05050"/>
    </source>
</evidence>
<dbReference type="NCBIfam" id="TIGR01444">
    <property type="entry name" value="fkbM_fam"/>
    <property type="match status" value="1"/>
</dbReference>